<dbReference type="RefSeq" id="WP_284061140.1">
    <property type="nucleotide sequence ID" value="NZ_CP126158.1"/>
</dbReference>
<proteinExistence type="predicted"/>
<evidence type="ECO:0000256" key="1">
    <source>
        <dbReference type="SAM" id="MobiDB-lite"/>
    </source>
</evidence>
<dbReference type="Proteomes" id="UP001596443">
    <property type="component" value="Unassembled WGS sequence"/>
</dbReference>
<dbReference type="InterPro" id="IPR051888">
    <property type="entry name" value="UPF0148_domain"/>
</dbReference>
<dbReference type="GeneID" id="81210048"/>
<protein>
    <submittedName>
        <fullName evidence="2">Sjogren's syndrome/scleroderma autoantigen 1 family protein</fullName>
    </submittedName>
</protein>
<feature type="compositionally biased region" description="Low complexity" evidence="1">
    <location>
        <begin position="87"/>
        <end position="102"/>
    </location>
</feature>
<keyword evidence="3" id="KW-1185">Reference proteome</keyword>
<dbReference type="AlphaFoldDB" id="A0ABD5TED2"/>
<feature type="region of interest" description="Disordered" evidence="1">
    <location>
        <begin position="1"/>
        <end position="51"/>
    </location>
</feature>
<comment type="caution">
    <text evidence="2">The sequence shown here is derived from an EMBL/GenBank/DDBJ whole genome shotgun (WGS) entry which is preliminary data.</text>
</comment>
<dbReference type="EMBL" id="JBHSWX010000012">
    <property type="protein sequence ID" value="MFC6786946.1"/>
    <property type="molecule type" value="Genomic_DNA"/>
</dbReference>
<feature type="compositionally biased region" description="Basic and acidic residues" evidence="1">
    <location>
        <begin position="16"/>
        <end position="37"/>
    </location>
</feature>
<reference evidence="2 3" key="1">
    <citation type="journal article" date="2019" name="Int. J. Syst. Evol. Microbiol.">
        <title>The Global Catalogue of Microorganisms (GCM) 10K type strain sequencing project: providing services to taxonomists for standard genome sequencing and annotation.</title>
        <authorList>
            <consortium name="The Broad Institute Genomics Platform"/>
            <consortium name="The Broad Institute Genome Sequencing Center for Infectious Disease"/>
            <person name="Wu L."/>
            <person name="Ma J."/>
        </authorList>
    </citation>
    <scope>NUCLEOTIDE SEQUENCE [LARGE SCALE GENOMIC DNA]</scope>
    <source>
        <strain evidence="2 3">SYNS20</strain>
    </source>
</reference>
<feature type="region of interest" description="Disordered" evidence="1">
    <location>
        <begin position="77"/>
        <end position="206"/>
    </location>
</feature>
<dbReference type="Pfam" id="PF06677">
    <property type="entry name" value="Auto_anti-p27"/>
    <property type="match status" value="1"/>
</dbReference>
<organism evidence="2 3">
    <name type="scientific">Halobaculum halobium</name>
    <dbReference type="NCBI Taxonomy" id="3032281"/>
    <lineage>
        <taxon>Archaea</taxon>
        <taxon>Methanobacteriati</taxon>
        <taxon>Methanobacteriota</taxon>
        <taxon>Stenosarchaea group</taxon>
        <taxon>Halobacteria</taxon>
        <taxon>Halobacteriales</taxon>
        <taxon>Haloferacaceae</taxon>
        <taxon>Halobaculum</taxon>
    </lineage>
</organism>
<dbReference type="PANTHER" id="PTHR16537">
    <property type="entry name" value="SJOEGREN SYNDROME/SCLERODERMA AUTOANTIGEN 1"/>
    <property type="match status" value="1"/>
</dbReference>
<sequence>MSEHASDDTVDGDDSGFDKEAEREKLREKFARDDQKRQSTRRMSELLLKGATMTNDHCDACGSPIFRQNGQEFCPECDVEGSNDAVAGDAQTTSAATADAGSPGAGADGSTDARAVRDPSAQGHGPSETEDTNARARDRGAETDTDASARADRAADPTPSADAAVDATPSRDAARTPSAATADRSPGGPSRTGDSQPAGGAAGDDVAAARDALASALRRNAEAAAESSDPRVAADHLAAAREAAEALAALRR</sequence>
<name>A0ABD5TED2_9EURY</name>
<dbReference type="PANTHER" id="PTHR16537:SF1">
    <property type="entry name" value="PROTEIN ZNRD2"/>
    <property type="match status" value="1"/>
</dbReference>
<evidence type="ECO:0000313" key="2">
    <source>
        <dbReference type="EMBL" id="MFC6786946.1"/>
    </source>
</evidence>
<gene>
    <name evidence="2" type="ORF">ACFQFD_13365</name>
</gene>
<evidence type="ECO:0000313" key="3">
    <source>
        <dbReference type="Proteomes" id="UP001596443"/>
    </source>
</evidence>
<dbReference type="InterPro" id="IPR009563">
    <property type="entry name" value="SSSCA1"/>
</dbReference>
<accession>A0ABD5TED2</accession>
<feature type="compositionally biased region" description="Low complexity" evidence="1">
    <location>
        <begin position="156"/>
        <end position="170"/>
    </location>
</feature>
<feature type="compositionally biased region" description="Basic and acidic residues" evidence="1">
    <location>
        <begin position="132"/>
        <end position="155"/>
    </location>
</feature>